<proteinExistence type="predicted"/>
<protein>
    <submittedName>
        <fullName evidence="1">Uncharacterized protein</fullName>
    </submittedName>
</protein>
<dbReference type="EMBL" id="GBXM01010178">
    <property type="protein sequence ID" value="JAH98399.1"/>
    <property type="molecule type" value="Transcribed_RNA"/>
</dbReference>
<accession>A0A0E9X724</accession>
<reference evidence="1" key="2">
    <citation type="journal article" date="2015" name="Fish Shellfish Immunol.">
        <title>Early steps in the European eel (Anguilla anguilla)-Vibrio vulnificus interaction in the gills: Role of the RtxA13 toxin.</title>
        <authorList>
            <person name="Callol A."/>
            <person name="Pajuelo D."/>
            <person name="Ebbesson L."/>
            <person name="Teles M."/>
            <person name="MacKenzie S."/>
            <person name="Amaro C."/>
        </authorList>
    </citation>
    <scope>NUCLEOTIDE SEQUENCE</scope>
</reference>
<sequence>MFPEELSPPLSSVSATLSIHNGFAKEKCIFLTAVSHSSNIQMHFQDYDSSVCTHTLSLFSYRYCHYYCCCCYYYYCYYHLYFHYEDISPSTLTPPI</sequence>
<reference evidence="1" key="1">
    <citation type="submission" date="2014-11" db="EMBL/GenBank/DDBJ databases">
        <authorList>
            <person name="Amaro Gonzalez C."/>
        </authorList>
    </citation>
    <scope>NUCLEOTIDE SEQUENCE</scope>
</reference>
<evidence type="ECO:0000313" key="1">
    <source>
        <dbReference type="EMBL" id="JAH98399.1"/>
    </source>
</evidence>
<name>A0A0E9X724_ANGAN</name>
<organism evidence="1">
    <name type="scientific">Anguilla anguilla</name>
    <name type="common">European freshwater eel</name>
    <name type="synonym">Muraena anguilla</name>
    <dbReference type="NCBI Taxonomy" id="7936"/>
    <lineage>
        <taxon>Eukaryota</taxon>
        <taxon>Metazoa</taxon>
        <taxon>Chordata</taxon>
        <taxon>Craniata</taxon>
        <taxon>Vertebrata</taxon>
        <taxon>Euteleostomi</taxon>
        <taxon>Actinopterygii</taxon>
        <taxon>Neopterygii</taxon>
        <taxon>Teleostei</taxon>
        <taxon>Anguilliformes</taxon>
        <taxon>Anguillidae</taxon>
        <taxon>Anguilla</taxon>
    </lineage>
</organism>
<dbReference type="AlphaFoldDB" id="A0A0E9X724"/>